<reference evidence="1" key="2">
    <citation type="submission" date="2022-01" db="EMBL/GenBank/DDBJ databases">
        <authorList>
            <person name="Yamashiro T."/>
            <person name="Shiraishi A."/>
            <person name="Satake H."/>
            <person name="Nakayama K."/>
        </authorList>
    </citation>
    <scope>NUCLEOTIDE SEQUENCE</scope>
</reference>
<gene>
    <name evidence="1" type="ORF">Tco_0681507</name>
</gene>
<proteinExistence type="predicted"/>
<sequence>MAILTASWSLMGSSPNFTSFETSDSLLEEFADELALLDPFPPGNEDVDVEAELREIELLFNRDPSTNFSPRITFDPNPERFTNEPSLVCLPPPGDECECNVPDSQTINFLTFSNPLFDDSASSNDESSHEEVTHEMSFITYSNPLFDLDEEIISSEFNPIHNEVLDSIPKNDHFDAKSYLPKSPLNHNTLIVFSPRNDPLHHEFAGEIITNHSRFAREHEEYISRMWLLCGNSSSRSLKNFHASPNKIIESLPIFPILVQDSKSHRE</sequence>
<evidence type="ECO:0000313" key="1">
    <source>
        <dbReference type="EMBL" id="GJS66943.1"/>
    </source>
</evidence>
<evidence type="ECO:0008006" key="3">
    <source>
        <dbReference type="Google" id="ProtNLM"/>
    </source>
</evidence>
<comment type="caution">
    <text evidence="1">The sequence shown here is derived from an EMBL/GenBank/DDBJ whole genome shotgun (WGS) entry which is preliminary data.</text>
</comment>
<evidence type="ECO:0000313" key="2">
    <source>
        <dbReference type="Proteomes" id="UP001151760"/>
    </source>
</evidence>
<name>A0ABQ4XNI1_9ASTR</name>
<accession>A0ABQ4XNI1</accession>
<dbReference type="EMBL" id="BQNB010009684">
    <property type="protein sequence ID" value="GJS66943.1"/>
    <property type="molecule type" value="Genomic_DNA"/>
</dbReference>
<organism evidence="1 2">
    <name type="scientific">Tanacetum coccineum</name>
    <dbReference type="NCBI Taxonomy" id="301880"/>
    <lineage>
        <taxon>Eukaryota</taxon>
        <taxon>Viridiplantae</taxon>
        <taxon>Streptophyta</taxon>
        <taxon>Embryophyta</taxon>
        <taxon>Tracheophyta</taxon>
        <taxon>Spermatophyta</taxon>
        <taxon>Magnoliopsida</taxon>
        <taxon>eudicotyledons</taxon>
        <taxon>Gunneridae</taxon>
        <taxon>Pentapetalae</taxon>
        <taxon>asterids</taxon>
        <taxon>campanulids</taxon>
        <taxon>Asterales</taxon>
        <taxon>Asteraceae</taxon>
        <taxon>Asteroideae</taxon>
        <taxon>Anthemideae</taxon>
        <taxon>Anthemidinae</taxon>
        <taxon>Tanacetum</taxon>
    </lineage>
</organism>
<protein>
    <recommendedName>
        <fullName evidence="3">Reverse transcriptase domain-containing protein</fullName>
    </recommendedName>
</protein>
<keyword evidence="2" id="KW-1185">Reference proteome</keyword>
<reference evidence="1" key="1">
    <citation type="journal article" date="2022" name="Int. J. Mol. Sci.">
        <title>Draft Genome of Tanacetum Coccineum: Genomic Comparison of Closely Related Tanacetum-Family Plants.</title>
        <authorList>
            <person name="Yamashiro T."/>
            <person name="Shiraishi A."/>
            <person name="Nakayama K."/>
            <person name="Satake H."/>
        </authorList>
    </citation>
    <scope>NUCLEOTIDE SEQUENCE</scope>
</reference>
<dbReference type="Proteomes" id="UP001151760">
    <property type="component" value="Unassembled WGS sequence"/>
</dbReference>